<sequence length="161" mass="18933">MRHRGSPARLVIVDECHQSIHIFRTVLLRVELFWLCCRFVVLLALAKIEPATSIVQTLVASRAARAKAIFIQLVRMLLDVSGQNALHVLLLDKYGRLCWPNKWWLRWQLLILIARCKYRSCACCFGLRRWYARCCNCGFLRFRVGCRKHPEFSLELTDERQ</sequence>
<proteinExistence type="predicted"/>
<dbReference type="Proteomes" id="UP000008743">
    <property type="component" value="Unassembled WGS sequence"/>
</dbReference>
<organism evidence="1 2">
    <name type="scientific">Capsaspora owczarzaki (strain ATCC 30864)</name>
    <dbReference type="NCBI Taxonomy" id="595528"/>
    <lineage>
        <taxon>Eukaryota</taxon>
        <taxon>Filasterea</taxon>
        <taxon>Capsaspora</taxon>
    </lineage>
</organism>
<dbReference type="EMBL" id="KE346373">
    <property type="protein sequence ID" value="KJE97039.1"/>
    <property type="molecule type" value="Genomic_DNA"/>
</dbReference>
<accession>A0A0D2X519</accession>
<protein>
    <submittedName>
        <fullName evidence="1">Uncharacterized protein</fullName>
    </submittedName>
</protein>
<dbReference type="AlphaFoldDB" id="A0A0D2X519"/>
<gene>
    <name evidence="1" type="ORF">CAOG_010073</name>
</gene>
<name>A0A0D2X519_CAPO3</name>
<evidence type="ECO:0000313" key="1">
    <source>
        <dbReference type="EMBL" id="KJE97039.1"/>
    </source>
</evidence>
<dbReference type="InParanoid" id="A0A0D2X519"/>
<evidence type="ECO:0000313" key="2">
    <source>
        <dbReference type="Proteomes" id="UP000008743"/>
    </source>
</evidence>
<keyword evidence="2" id="KW-1185">Reference proteome</keyword>
<reference evidence="2" key="1">
    <citation type="submission" date="2011-02" db="EMBL/GenBank/DDBJ databases">
        <title>The Genome Sequence of Capsaspora owczarzaki ATCC 30864.</title>
        <authorList>
            <person name="Russ C."/>
            <person name="Cuomo C."/>
            <person name="Burger G."/>
            <person name="Gray M.W."/>
            <person name="Holland P.W.H."/>
            <person name="King N."/>
            <person name="Lang F.B.F."/>
            <person name="Roger A.J."/>
            <person name="Ruiz-Trillo I."/>
            <person name="Young S.K."/>
            <person name="Zeng Q."/>
            <person name="Gargeya S."/>
            <person name="Alvarado L."/>
            <person name="Berlin A."/>
            <person name="Chapman S.B."/>
            <person name="Chen Z."/>
            <person name="Freedman E."/>
            <person name="Gellesch M."/>
            <person name="Goldberg J."/>
            <person name="Griggs A."/>
            <person name="Gujja S."/>
            <person name="Heilman E."/>
            <person name="Heiman D."/>
            <person name="Howarth C."/>
            <person name="Mehta T."/>
            <person name="Neiman D."/>
            <person name="Pearson M."/>
            <person name="Roberts A."/>
            <person name="Saif S."/>
            <person name="Shea T."/>
            <person name="Shenoy N."/>
            <person name="Sisk P."/>
            <person name="Stolte C."/>
            <person name="Sykes S."/>
            <person name="White J."/>
            <person name="Yandava C."/>
            <person name="Haas B."/>
            <person name="Nusbaum C."/>
            <person name="Birren B."/>
        </authorList>
    </citation>
    <scope>NUCLEOTIDE SEQUENCE</scope>
    <source>
        <strain evidence="2">ATCC 30864</strain>
    </source>
</reference>